<dbReference type="Proteomes" id="UP000482960">
    <property type="component" value="Unassembled WGS sequence"/>
</dbReference>
<gene>
    <name evidence="1" type="ORF">Prum_089110</name>
</gene>
<evidence type="ECO:0000313" key="2">
    <source>
        <dbReference type="Proteomes" id="UP000482960"/>
    </source>
</evidence>
<organism evidence="1 2">
    <name type="scientific">Phytohabitans rumicis</name>
    <dbReference type="NCBI Taxonomy" id="1076125"/>
    <lineage>
        <taxon>Bacteria</taxon>
        <taxon>Bacillati</taxon>
        <taxon>Actinomycetota</taxon>
        <taxon>Actinomycetes</taxon>
        <taxon>Micromonosporales</taxon>
        <taxon>Micromonosporaceae</taxon>
    </lineage>
</organism>
<comment type="caution">
    <text evidence="1">The sequence shown here is derived from an EMBL/GenBank/DDBJ whole genome shotgun (WGS) entry which is preliminary data.</text>
</comment>
<dbReference type="EMBL" id="BLPG01000001">
    <property type="protein sequence ID" value="GFJ95269.1"/>
    <property type="molecule type" value="Genomic_DNA"/>
</dbReference>
<accession>A0A6V8LKV2</accession>
<name>A0A6V8LKV2_9ACTN</name>
<keyword evidence="2" id="KW-1185">Reference proteome</keyword>
<evidence type="ECO:0000313" key="1">
    <source>
        <dbReference type="EMBL" id="GFJ95269.1"/>
    </source>
</evidence>
<proteinExistence type="predicted"/>
<dbReference type="AlphaFoldDB" id="A0A6V8LKV2"/>
<reference evidence="1 2" key="1">
    <citation type="submission" date="2020-03" db="EMBL/GenBank/DDBJ databases">
        <title>Whole genome shotgun sequence of Phytohabitans rumicis NBRC 108638.</title>
        <authorList>
            <person name="Komaki H."/>
            <person name="Tamura T."/>
        </authorList>
    </citation>
    <scope>NUCLEOTIDE SEQUENCE [LARGE SCALE GENOMIC DNA]</scope>
    <source>
        <strain evidence="1 2">NBRC 108638</strain>
    </source>
</reference>
<reference evidence="1 2" key="2">
    <citation type="submission" date="2020-03" db="EMBL/GenBank/DDBJ databases">
        <authorList>
            <person name="Ichikawa N."/>
            <person name="Kimura A."/>
            <person name="Kitahashi Y."/>
            <person name="Uohara A."/>
        </authorList>
    </citation>
    <scope>NUCLEOTIDE SEQUENCE [LARGE SCALE GENOMIC DNA]</scope>
    <source>
        <strain evidence="1 2">NBRC 108638</strain>
    </source>
</reference>
<protein>
    <submittedName>
        <fullName evidence="1">Uncharacterized protein</fullName>
    </submittedName>
</protein>
<sequence>MALAGLGPPGESLATLVLNYYYGGVPAGPSIGDHFFWRHTTVLYDAGVTSFAWGHCSAWGVEYSNGTRSY</sequence>